<reference evidence="1" key="1">
    <citation type="submission" date="2019-12" db="EMBL/GenBank/DDBJ databases">
        <authorList>
            <person name="Scholes J."/>
        </authorList>
    </citation>
    <scope>NUCLEOTIDE SEQUENCE</scope>
</reference>
<proteinExistence type="predicted"/>
<dbReference type="OrthoDB" id="926475at2759"/>
<evidence type="ECO:0000313" key="1">
    <source>
        <dbReference type="EMBL" id="CAA0841493.1"/>
    </source>
</evidence>
<name>A0A9N7NRN4_STRHE</name>
<dbReference type="AlphaFoldDB" id="A0A9N7NRN4"/>
<feature type="non-terminal residue" evidence="1">
    <location>
        <position position="123"/>
    </location>
</feature>
<organism evidence="1 2">
    <name type="scientific">Striga hermonthica</name>
    <name type="common">Purple witchweed</name>
    <name type="synonym">Buchnera hermonthica</name>
    <dbReference type="NCBI Taxonomy" id="68872"/>
    <lineage>
        <taxon>Eukaryota</taxon>
        <taxon>Viridiplantae</taxon>
        <taxon>Streptophyta</taxon>
        <taxon>Embryophyta</taxon>
        <taxon>Tracheophyta</taxon>
        <taxon>Spermatophyta</taxon>
        <taxon>Magnoliopsida</taxon>
        <taxon>eudicotyledons</taxon>
        <taxon>Gunneridae</taxon>
        <taxon>Pentapetalae</taxon>
        <taxon>asterids</taxon>
        <taxon>lamiids</taxon>
        <taxon>Lamiales</taxon>
        <taxon>Orobanchaceae</taxon>
        <taxon>Buchnereae</taxon>
        <taxon>Striga</taxon>
    </lineage>
</organism>
<protein>
    <submittedName>
        <fullName evidence="1">Uncharacterized protein</fullName>
    </submittedName>
</protein>
<evidence type="ECO:0000313" key="2">
    <source>
        <dbReference type="Proteomes" id="UP001153555"/>
    </source>
</evidence>
<gene>
    <name evidence="1" type="ORF">SHERM_07504</name>
</gene>
<accession>A0A9N7NRN4</accession>
<feature type="non-terminal residue" evidence="1">
    <location>
        <position position="1"/>
    </location>
</feature>
<sequence length="123" mass="14634">APHLLFYSVEFENELKLFVFFGRVSQVRERYLVLSFPFVRFPYITFVLEIWAWNARGSFWSLVSTFDIPAAAAPRAVLKLYKNDKLFLEDSKGDLLLYDHATRRLENLRIPIDRRGFSEFFPY</sequence>
<comment type="caution">
    <text evidence="1">The sequence shown here is derived from an EMBL/GenBank/DDBJ whole genome shotgun (WGS) entry which is preliminary data.</text>
</comment>
<dbReference type="Proteomes" id="UP001153555">
    <property type="component" value="Unassembled WGS sequence"/>
</dbReference>
<keyword evidence="2" id="KW-1185">Reference proteome</keyword>
<dbReference type="EMBL" id="CACSLK010034108">
    <property type="protein sequence ID" value="CAA0841493.1"/>
    <property type="molecule type" value="Genomic_DNA"/>
</dbReference>